<proteinExistence type="predicted"/>
<keyword evidence="2" id="KW-1185">Reference proteome</keyword>
<accession>A0A9P0GC18</accession>
<reference evidence="1" key="1">
    <citation type="submission" date="2022-01" db="EMBL/GenBank/DDBJ databases">
        <authorList>
            <person name="King R."/>
        </authorList>
    </citation>
    <scope>NUCLEOTIDE SEQUENCE</scope>
</reference>
<evidence type="ECO:0000313" key="2">
    <source>
        <dbReference type="Proteomes" id="UP001153636"/>
    </source>
</evidence>
<sequence>MEVLWWDVATKVKFKNIINKKLGETYETKEVKGITENIEEESLINYIKYQNKDLFQENSEISIIKYWATKKNSKVYQAILQLDLHTYNKMTVGMGKLFIGYNVCTVYDFVAIKRCFKRINCNRVSQECNKDLSCPKCADSHELKNGTENNF</sequence>
<protein>
    <submittedName>
        <fullName evidence="1">Uncharacterized protein</fullName>
    </submittedName>
</protein>
<dbReference type="Proteomes" id="UP001153636">
    <property type="component" value="Chromosome 3"/>
</dbReference>
<organism evidence="1 2">
    <name type="scientific">Psylliodes chrysocephalus</name>
    <dbReference type="NCBI Taxonomy" id="3402493"/>
    <lineage>
        <taxon>Eukaryota</taxon>
        <taxon>Metazoa</taxon>
        <taxon>Ecdysozoa</taxon>
        <taxon>Arthropoda</taxon>
        <taxon>Hexapoda</taxon>
        <taxon>Insecta</taxon>
        <taxon>Pterygota</taxon>
        <taxon>Neoptera</taxon>
        <taxon>Endopterygota</taxon>
        <taxon>Coleoptera</taxon>
        <taxon>Polyphaga</taxon>
        <taxon>Cucujiformia</taxon>
        <taxon>Chrysomeloidea</taxon>
        <taxon>Chrysomelidae</taxon>
        <taxon>Galerucinae</taxon>
        <taxon>Alticini</taxon>
        <taxon>Psylliodes</taxon>
    </lineage>
</organism>
<dbReference type="AlphaFoldDB" id="A0A9P0GC18"/>
<gene>
    <name evidence="1" type="ORF">PSYICH_LOCUS8825</name>
</gene>
<evidence type="ECO:0000313" key="1">
    <source>
        <dbReference type="EMBL" id="CAH1107733.1"/>
    </source>
</evidence>
<name>A0A9P0GC18_9CUCU</name>
<dbReference type="EMBL" id="OV651815">
    <property type="protein sequence ID" value="CAH1107733.1"/>
    <property type="molecule type" value="Genomic_DNA"/>
</dbReference>
<dbReference type="OrthoDB" id="6775559at2759"/>